<dbReference type="InterPro" id="IPR007693">
    <property type="entry name" value="DNA_helicase_DnaB-like_N"/>
</dbReference>
<dbReference type="PANTHER" id="PTHR30153">
    <property type="entry name" value="REPLICATIVE DNA HELICASE DNAB"/>
    <property type="match status" value="1"/>
</dbReference>
<feature type="region of interest" description="Disordered" evidence="3">
    <location>
        <begin position="341"/>
        <end position="380"/>
    </location>
</feature>
<dbReference type="Gene3D" id="1.10.860.10">
    <property type="entry name" value="DNAb Helicase, Chain A"/>
    <property type="match status" value="2"/>
</dbReference>
<sequence>MIRTDDVAHLAEQATLGGLLLEPAHFPEVNAWVRGPDFADPWHRQVWVTLREAHTHGVVLGPIELADHMLRRYEPRLADIPRIHDLLQAVPKNPDPRPHARTVAEFGIRREIAGQGVLIEAAAAGAATHLEARPLRALLRIAGAGFLIAGERWADANGHPNAHLTDHLPTQLKAGACDLELRRAADKSLAHAPAPDTEGARANEARLVACLASHPTAIAPTLGWLRPGQLINRAWATVYTALGELSGRGDTIDDVSLATSVLLVCARTHTAPSLDAMRTAIDAEVCSVPGHLRRVVAADHLRLLAHNGAQMLRNGAANPATHVLDLLRTATALVQSMSQTATALPDQIGQPPRSNLSIMRNPAIDPPSPQAGRRDGPVAE</sequence>
<reference evidence="5" key="1">
    <citation type="submission" date="2016-10" db="EMBL/GenBank/DDBJ databases">
        <title>Sequence of Gallionella enrichment culture.</title>
        <authorList>
            <person name="Poehlein A."/>
            <person name="Muehling M."/>
            <person name="Daniel R."/>
        </authorList>
    </citation>
    <scope>NUCLEOTIDE SEQUENCE</scope>
</reference>
<dbReference type="Pfam" id="PF00772">
    <property type="entry name" value="DnaB"/>
    <property type="match status" value="1"/>
</dbReference>
<dbReference type="SUPFAM" id="SSF48024">
    <property type="entry name" value="N-terminal domain of DnaB helicase"/>
    <property type="match status" value="1"/>
</dbReference>
<dbReference type="GO" id="GO:0005524">
    <property type="term" value="F:ATP binding"/>
    <property type="evidence" value="ECO:0007669"/>
    <property type="project" value="InterPro"/>
</dbReference>
<evidence type="ECO:0000256" key="1">
    <source>
        <dbReference type="ARBA" id="ARBA00022705"/>
    </source>
</evidence>
<dbReference type="InterPro" id="IPR016136">
    <property type="entry name" value="DNA_helicase_N/primase_C"/>
</dbReference>
<keyword evidence="5" id="KW-0378">Hydrolase</keyword>
<keyword evidence="5" id="KW-0067">ATP-binding</keyword>
<evidence type="ECO:0000256" key="3">
    <source>
        <dbReference type="SAM" id="MobiDB-lite"/>
    </source>
</evidence>
<proteinExistence type="predicted"/>
<keyword evidence="5" id="KW-0347">Helicase</keyword>
<evidence type="ECO:0000313" key="5">
    <source>
        <dbReference type="EMBL" id="OIQ78703.1"/>
    </source>
</evidence>
<keyword evidence="5" id="KW-0547">Nucleotide-binding</keyword>
<organism evidence="5">
    <name type="scientific">mine drainage metagenome</name>
    <dbReference type="NCBI Taxonomy" id="410659"/>
    <lineage>
        <taxon>unclassified sequences</taxon>
        <taxon>metagenomes</taxon>
        <taxon>ecological metagenomes</taxon>
    </lineage>
</organism>
<dbReference type="GO" id="GO:0005829">
    <property type="term" value="C:cytosol"/>
    <property type="evidence" value="ECO:0007669"/>
    <property type="project" value="TreeGrafter"/>
</dbReference>
<dbReference type="InterPro" id="IPR036185">
    <property type="entry name" value="DNA_heli_DnaB-like_N_sf"/>
</dbReference>
<comment type="caution">
    <text evidence="5">The sequence shown here is derived from an EMBL/GenBank/DDBJ whole genome shotgun (WGS) entry which is preliminary data.</text>
</comment>
<keyword evidence="2" id="KW-0238">DNA-binding</keyword>
<protein>
    <submittedName>
        <fullName evidence="5">Replicative DNA helicase</fullName>
    </submittedName>
</protein>
<dbReference type="PANTHER" id="PTHR30153:SF2">
    <property type="entry name" value="REPLICATIVE DNA HELICASE"/>
    <property type="match status" value="1"/>
</dbReference>
<accession>A0A1J5QFE6</accession>
<feature type="domain" description="DNA helicase DnaB-like N-terminal" evidence="4">
    <location>
        <begin position="11"/>
        <end position="105"/>
    </location>
</feature>
<dbReference type="AlphaFoldDB" id="A0A1J5QFE6"/>
<dbReference type="GO" id="GO:0003678">
    <property type="term" value="F:DNA helicase activity"/>
    <property type="evidence" value="ECO:0007669"/>
    <property type="project" value="InterPro"/>
</dbReference>
<name>A0A1J5QFE6_9ZZZZ</name>
<dbReference type="GO" id="GO:0003677">
    <property type="term" value="F:DNA binding"/>
    <property type="evidence" value="ECO:0007669"/>
    <property type="project" value="UniProtKB-KW"/>
</dbReference>
<gene>
    <name evidence="5" type="ORF">GALL_395900</name>
</gene>
<dbReference type="EMBL" id="MLJW01001352">
    <property type="protein sequence ID" value="OIQ78703.1"/>
    <property type="molecule type" value="Genomic_DNA"/>
</dbReference>
<keyword evidence="1" id="KW-0235">DNA replication</keyword>
<evidence type="ECO:0000259" key="4">
    <source>
        <dbReference type="Pfam" id="PF00772"/>
    </source>
</evidence>
<evidence type="ECO:0000256" key="2">
    <source>
        <dbReference type="ARBA" id="ARBA00023125"/>
    </source>
</evidence>
<dbReference type="GO" id="GO:0006260">
    <property type="term" value="P:DNA replication"/>
    <property type="evidence" value="ECO:0007669"/>
    <property type="project" value="UniProtKB-KW"/>
</dbReference>